<feature type="domain" description="5'-3' exonuclease" evidence="3">
    <location>
        <begin position="1"/>
        <end position="195"/>
    </location>
</feature>
<keyword evidence="1" id="KW-0540">Nuclease</keyword>
<dbReference type="SUPFAM" id="SSF47807">
    <property type="entry name" value="5' to 3' exonuclease, C-terminal subdomain"/>
    <property type="match status" value="1"/>
</dbReference>
<dbReference type="PANTHER" id="PTHR42646:SF2">
    <property type="entry name" value="5'-3' EXONUCLEASE FAMILY PROTEIN"/>
    <property type="match status" value="1"/>
</dbReference>
<name>A0A0F8ZZA5_9ZZZZ</name>
<evidence type="ECO:0000256" key="2">
    <source>
        <dbReference type="ARBA" id="ARBA00022801"/>
    </source>
</evidence>
<proteinExistence type="predicted"/>
<dbReference type="EMBL" id="LAZR01045307">
    <property type="protein sequence ID" value="KKK99183.1"/>
    <property type="molecule type" value="Genomic_DNA"/>
</dbReference>
<keyword evidence="2" id="KW-0378">Hydrolase</keyword>
<dbReference type="GO" id="GO:0033567">
    <property type="term" value="P:DNA replication, Okazaki fragment processing"/>
    <property type="evidence" value="ECO:0007669"/>
    <property type="project" value="InterPro"/>
</dbReference>
<dbReference type="InterPro" id="IPR020046">
    <property type="entry name" value="5-3_exonucl_a-hlix_arch_N"/>
</dbReference>
<sequence>MRKDLYDGYKSNRKRTLEMTDEEKQFRADLRQQLECLRTKMLRKMGFKNICWQQDFEADDIIASICKDYYEEKEFIIVSTDQDMYQLLDGDRVTIYNPMSKRSVTRESFEEQYEIEVEKWAKVKAIAGCTSDSIPGIKGVGEVGAIKYLNGVLKESTKAYEKIDSQLDLVAHNLRLIQLPFPGTFSFGLVRDLVTPENWNEGVKGMGMNTLVGRYPMYLKKKGMVR</sequence>
<dbReference type="PANTHER" id="PTHR42646">
    <property type="entry name" value="FLAP ENDONUCLEASE XNI"/>
    <property type="match status" value="1"/>
</dbReference>
<gene>
    <name evidence="4" type="ORF">LCGC14_2635310</name>
</gene>
<organism evidence="4">
    <name type="scientific">marine sediment metagenome</name>
    <dbReference type="NCBI Taxonomy" id="412755"/>
    <lineage>
        <taxon>unclassified sequences</taxon>
        <taxon>metagenomes</taxon>
        <taxon>ecological metagenomes</taxon>
    </lineage>
</organism>
<reference evidence="4" key="1">
    <citation type="journal article" date="2015" name="Nature">
        <title>Complex archaea that bridge the gap between prokaryotes and eukaryotes.</title>
        <authorList>
            <person name="Spang A."/>
            <person name="Saw J.H."/>
            <person name="Jorgensen S.L."/>
            <person name="Zaremba-Niedzwiedzka K."/>
            <person name="Martijn J."/>
            <person name="Lind A.E."/>
            <person name="van Eijk R."/>
            <person name="Schleper C."/>
            <person name="Guy L."/>
            <person name="Ettema T.J."/>
        </authorList>
    </citation>
    <scope>NUCLEOTIDE SEQUENCE</scope>
</reference>
<dbReference type="Gene3D" id="1.10.150.20">
    <property type="entry name" value="5' to 3' exonuclease, C-terminal subdomain"/>
    <property type="match status" value="1"/>
</dbReference>
<dbReference type="InterPro" id="IPR008918">
    <property type="entry name" value="HhH2"/>
</dbReference>
<dbReference type="Gene3D" id="3.40.50.1010">
    <property type="entry name" value="5'-nuclease"/>
    <property type="match status" value="1"/>
</dbReference>
<protein>
    <recommendedName>
        <fullName evidence="3">5'-3' exonuclease domain-containing protein</fullName>
    </recommendedName>
</protein>
<dbReference type="SMART" id="SM00279">
    <property type="entry name" value="HhH2"/>
    <property type="match status" value="1"/>
</dbReference>
<dbReference type="GO" id="GO:0008409">
    <property type="term" value="F:5'-3' exonuclease activity"/>
    <property type="evidence" value="ECO:0007669"/>
    <property type="project" value="InterPro"/>
</dbReference>
<dbReference type="SMART" id="SM00475">
    <property type="entry name" value="53EXOc"/>
    <property type="match status" value="1"/>
</dbReference>
<dbReference type="InterPro" id="IPR029060">
    <property type="entry name" value="PIN-like_dom_sf"/>
</dbReference>
<dbReference type="Pfam" id="PF02739">
    <property type="entry name" value="5_3_exonuc_N"/>
    <property type="match status" value="1"/>
</dbReference>
<dbReference type="InterPro" id="IPR038969">
    <property type="entry name" value="FEN"/>
</dbReference>
<comment type="caution">
    <text evidence="4">The sequence shown here is derived from an EMBL/GenBank/DDBJ whole genome shotgun (WGS) entry which is preliminary data.</text>
</comment>
<dbReference type="GO" id="GO:0017108">
    <property type="term" value="F:5'-flap endonuclease activity"/>
    <property type="evidence" value="ECO:0007669"/>
    <property type="project" value="InterPro"/>
</dbReference>
<evidence type="ECO:0000313" key="4">
    <source>
        <dbReference type="EMBL" id="KKK99183.1"/>
    </source>
</evidence>
<evidence type="ECO:0000259" key="3">
    <source>
        <dbReference type="SMART" id="SM00475"/>
    </source>
</evidence>
<dbReference type="InterPro" id="IPR002421">
    <property type="entry name" value="5-3_exonuclease"/>
</dbReference>
<dbReference type="AlphaFoldDB" id="A0A0F8ZZA5"/>
<dbReference type="CDD" id="cd09859">
    <property type="entry name" value="PIN_53EXO"/>
    <property type="match status" value="1"/>
</dbReference>
<dbReference type="GO" id="GO:0003677">
    <property type="term" value="F:DNA binding"/>
    <property type="evidence" value="ECO:0007669"/>
    <property type="project" value="InterPro"/>
</dbReference>
<evidence type="ECO:0000256" key="1">
    <source>
        <dbReference type="ARBA" id="ARBA00022722"/>
    </source>
</evidence>
<dbReference type="SUPFAM" id="SSF88723">
    <property type="entry name" value="PIN domain-like"/>
    <property type="match status" value="1"/>
</dbReference>
<accession>A0A0F8ZZA5</accession>
<dbReference type="InterPro" id="IPR036279">
    <property type="entry name" value="5-3_exonuclease_C_sf"/>
</dbReference>